<feature type="region of interest" description="Disordered" evidence="1">
    <location>
        <begin position="213"/>
        <end position="246"/>
    </location>
</feature>
<dbReference type="Pfam" id="PF00397">
    <property type="entry name" value="WW"/>
    <property type="match status" value="1"/>
</dbReference>
<dbReference type="SUPFAM" id="SSF51045">
    <property type="entry name" value="WW domain"/>
    <property type="match status" value="1"/>
</dbReference>
<dbReference type="RefSeq" id="XP_028881354.1">
    <property type="nucleotide sequence ID" value="XM_029027499.1"/>
</dbReference>
<reference evidence="3 4" key="1">
    <citation type="submission" date="2017-03" db="EMBL/GenBank/DDBJ databases">
        <title>An alternative strategy for trypanosome survival in the mammalian bloodstream revealed through genome and transcriptome analysis of the ubiquitous bovine parasite Trypanosoma (Megatrypanum) theileri.</title>
        <authorList>
            <person name="Kelly S."/>
            <person name="Ivens A."/>
            <person name="Mott A."/>
            <person name="O'Neill E."/>
            <person name="Emms D."/>
            <person name="Macleod O."/>
            <person name="Voorheis P."/>
            <person name="Matthews J."/>
            <person name="Matthews K."/>
            <person name="Carrington M."/>
        </authorList>
    </citation>
    <scope>NUCLEOTIDE SEQUENCE [LARGE SCALE GENOMIC DNA]</scope>
    <source>
        <strain evidence="3">Edinburgh</strain>
    </source>
</reference>
<feature type="domain" description="WW" evidence="2">
    <location>
        <begin position="561"/>
        <end position="589"/>
    </location>
</feature>
<feature type="compositionally biased region" description="Basic and acidic residues" evidence="1">
    <location>
        <begin position="237"/>
        <end position="246"/>
    </location>
</feature>
<dbReference type="Proteomes" id="UP000192257">
    <property type="component" value="Unassembled WGS sequence"/>
</dbReference>
<dbReference type="SMART" id="SM00456">
    <property type="entry name" value="WW"/>
    <property type="match status" value="2"/>
</dbReference>
<dbReference type="CDD" id="cd00201">
    <property type="entry name" value="WW"/>
    <property type="match status" value="1"/>
</dbReference>
<proteinExistence type="predicted"/>
<comment type="caution">
    <text evidence="3">The sequence shown here is derived from an EMBL/GenBank/DDBJ whole genome shotgun (WGS) entry which is preliminary data.</text>
</comment>
<organism evidence="3 4">
    <name type="scientific">Trypanosoma theileri</name>
    <dbReference type="NCBI Taxonomy" id="67003"/>
    <lineage>
        <taxon>Eukaryota</taxon>
        <taxon>Discoba</taxon>
        <taxon>Euglenozoa</taxon>
        <taxon>Kinetoplastea</taxon>
        <taxon>Metakinetoplastina</taxon>
        <taxon>Trypanosomatida</taxon>
        <taxon>Trypanosomatidae</taxon>
        <taxon>Trypanosoma</taxon>
    </lineage>
</organism>
<evidence type="ECO:0000313" key="4">
    <source>
        <dbReference type="Proteomes" id="UP000192257"/>
    </source>
</evidence>
<gene>
    <name evidence="3" type="ORF">TM35_000232590</name>
</gene>
<dbReference type="EMBL" id="NBCO01000023">
    <property type="protein sequence ID" value="ORC87288.1"/>
    <property type="molecule type" value="Genomic_DNA"/>
</dbReference>
<feature type="region of interest" description="Disordered" evidence="1">
    <location>
        <begin position="164"/>
        <end position="187"/>
    </location>
</feature>
<evidence type="ECO:0000313" key="3">
    <source>
        <dbReference type="EMBL" id="ORC87288.1"/>
    </source>
</evidence>
<dbReference type="AlphaFoldDB" id="A0A1X0NRW7"/>
<feature type="domain" description="WW" evidence="2">
    <location>
        <begin position="495"/>
        <end position="529"/>
    </location>
</feature>
<dbReference type="VEuPathDB" id="TriTrypDB:TM35_000232590"/>
<dbReference type="InterPro" id="IPR036020">
    <property type="entry name" value="WW_dom_sf"/>
</dbReference>
<feature type="region of interest" description="Disordered" evidence="1">
    <location>
        <begin position="451"/>
        <end position="495"/>
    </location>
</feature>
<name>A0A1X0NRW7_9TRYP</name>
<feature type="compositionally biased region" description="Basic and acidic residues" evidence="1">
    <location>
        <begin position="451"/>
        <end position="474"/>
    </location>
</feature>
<dbReference type="PROSITE" id="PS51257">
    <property type="entry name" value="PROKAR_LIPOPROTEIN"/>
    <property type="match status" value="1"/>
</dbReference>
<keyword evidence="4" id="KW-1185">Reference proteome</keyword>
<accession>A0A1X0NRW7</accession>
<dbReference type="GeneID" id="39987279"/>
<evidence type="ECO:0000259" key="2">
    <source>
        <dbReference type="PROSITE" id="PS50020"/>
    </source>
</evidence>
<dbReference type="Gene3D" id="2.20.70.10">
    <property type="match status" value="1"/>
</dbReference>
<dbReference type="STRING" id="67003.A0A1X0NRW7"/>
<sequence length="594" mass="68176">MREHEVLSNGVVFSACSAFEFGGDVHHERSRGGSGSSNNSSSSSIVVFKYPLKDPHKYTARPFESAVVRLTRESLSVYRPTDRVFFCELNWCDVREIRRHTSKRRNQMSYEFAFFTHAAGIILLETYDIRIIDGIAVSLQLLSVGCVLQSSNSQTTTTPIVASTGVTGRVSRRETSPSTTPLTQVAPRDDAISQALRRIREREEEMREAIFYGPPIQSPATNSHPHLHSSSPPRSESYPREDMRPPRRDVELTAAGMHNLLMLLEEEEKKATKSLRTQEERIRTLCSREETKFPERLWQHKVSTPNDDLMHHNRPAVVVSESREVYEQTNMMRGMLNERHNLKTQPMMSPKSEMDSTRPTQSYDEPQEVDQKIGHEPIPHNVISGDVTTHGVRDEKERAILPLLNSLDEDTKRNKDLNEGRRLELHHKVMENQQPISVAGGFSLTEALERERQTEELTRQNDMKKSESITEGDHVNSGAVTLSSAEENREPKTGGVLYGNWKEFRDKESGKVYYRNIVTKEAQWKPPPEVLEMKQREKKTFSEEPESTKTKKGPLRILGVWKEYKDPKSDRLYYVNGETKQRTWKVEETPFRGE</sequence>
<dbReference type="OrthoDB" id="249800at2759"/>
<dbReference type="InterPro" id="IPR001202">
    <property type="entry name" value="WW_dom"/>
</dbReference>
<feature type="region of interest" description="Disordered" evidence="1">
    <location>
        <begin position="346"/>
        <end position="365"/>
    </location>
</feature>
<evidence type="ECO:0000256" key="1">
    <source>
        <dbReference type="SAM" id="MobiDB-lite"/>
    </source>
</evidence>
<protein>
    <recommendedName>
        <fullName evidence="2">WW domain-containing protein</fullName>
    </recommendedName>
</protein>
<dbReference type="PROSITE" id="PS50020">
    <property type="entry name" value="WW_DOMAIN_2"/>
    <property type="match status" value="2"/>
</dbReference>